<name>A0A9D4YVR8_CHLVU</name>
<dbReference type="GO" id="GO:0004407">
    <property type="term" value="F:histone deacetylase activity"/>
    <property type="evidence" value="ECO:0007669"/>
    <property type="project" value="InterPro"/>
</dbReference>
<dbReference type="Gene3D" id="3.40.800.20">
    <property type="entry name" value="Histone deacetylase domain"/>
    <property type="match status" value="1"/>
</dbReference>
<proteinExistence type="predicted"/>
<dbReference type="PRINTS" id="PR01270">
    <property type="entry name" value="HDASUPER"/>
</dbReference>
<dbReference type="EMBL" id="SIDB01000009">
    <property type="protein sequence ID" value="KAI3428773.1"/>
    <property type="molecule type" value="Genomic_DNA"/>
</dbReference>
<dbReference type="GO" id="GO:0040029">
    <property type="term" value="P:epigenetic regulation of gene expression"/>
    <property type="evidence" value="ECO:0007669"/>
    <property type="project" value="TreeGrafter"/>
</dbReference>
<organism evidence="3 4">
    <name type="scientific">Chlorella vulgaris</name>
    <name type="common">Green alga</name>
    <dbReference type="NCBI Taxonomy" id="3077"/>
    <lineage>
        <taxon>Eukaryota</taxon>
        <taxon>Viridiplantae</taxon>
        <taxon>Chlorophyta</taxon>
        <taxon>core chlorophytes</taxon>
        <taxon>Trebouxiophyceae</taxon>
        <taxon>Chlorellales</taxon>
        <taxon>Chlorellaceae</taxon>
        <taxon>Chlorella clade</taxon>
        <taxon>Chlorella</taxon>
    </lineage>
</organism>
<keyword evidence="1" id="KW-0378">Hydrolase</keyword>
<evidence type="ECO:0000259" key="2">
    <source>
        <dbReference type="Pfam" id="PF00850"/>
    </source>
</evidence>
<dbReference type="PANTHER" id="PTHR10625:SF19">
    <property type="entry name" value="HISTONE DEACETYLASE 12"/>
    <property type="match status" value="1"/>
</dbReference>
<dbReference type="SUPFAM" id="SSF52768">
    <property type="entry name" value="Arginase/deacetylase"/>
    <property type="match status" value="1"/>
</dbReference>
<evidence type="ECO:0000313" key="4">
    <source>
        <dbReference type="Proteomes" id="UP001055712"/>
    </source>
</evidence>
<dbReference type="Proteomes" id="UP001055712">
    <property type="component" value="Unassembled WGS sequence"/>
</dbReference>
<dbReference type="PANTHER" id="PTHR10625">
    <property type="entry name" value="HISTONE DEACETYLASE HDAC1-RELATED"/>
    <property type="match status" value="1"/>
</dbReference>
<dbReference type="InterPro" id="IPR000286">
    <property type="entry name" value="HDACs"/>
</dbReference>
<feature type="domain" description="Histone deacetylase" evidence="2">
    <location>
        <begin position="55"/>
        <end position="308"/>
    </location>
</feature>
<dbReference type="GO" id="GO:0016787">
    <property type="term" value="F:hydrolase activity"/>
    <property type="evidence" value="ECO:0007669"/>
    <property type="project" value="UniProtKB-KW"/>
</dbReference>
<dbReference type="OrthoDB" id="437693at2759"/>
<evidence type="ECO:0000256" key="1">
    <source>
        <dbReference type="ARBA" id="ARBA00022801"/>
    </source>
</evidence>
<sequence length="350" mass="37781">MPLSAAAEPPPRGVRALAQPAHVPLTHPVVFHEDFAINPVPDGHRFPMPKDVLLHRRLTDLGLARRTFTPEYPQADTLCLAHTPEYVEQFLSGSISQQAMRQIGLAWSPELRQRTLIGVGSAVLAARLALQFGCAVMCNGGTHHAHPGHGSGWCIFNDLAVAARSVQRDTGLERCLFVDLDVHQGDGTAAIFHGDRSVFTLSIHCADQTFPHRLQHSDMDVALPSGTTDEQYMQTLRMVLPKLLASVRPQLVLYNAGVDVHAEDSLGLMHLTNDGILERDRFVFEACGAAGAPVAAAIGGGYQQDHTHIVERHVLLHRAAAEYFPQLSAACSLAGRAAAVAAAEGPVTMH</sequence>
<dbReference type="CDD" id="cd09993">
    <property type="entry name" value="HDAC_classIV"/>
    <property type="match status" value="1"/>
</dbReference>
<accession>A0A9D4YVR8</accession>
<dbReference type="AlphaFoldDB" id="A0A9D4YVR8"/>
<keyword evidence="4" id="KW-1185">Reference proteome</keyword>
<dbReference type="InterPro" id="IPR037138">
    <property type="entry name" value="His_deacetylse_dom_sf"/>
</dbReference>
<reference evidence="3" key="1">
    <citation type="journal article" date="2019" name="Plant J.">
        <title>Chlorella vulgaris genome assembly and annotation reveals the molecular basis for metabolic acclimation to high light conditions.</title>
        <authorList>
            <person name="Cecchin M."/>
            <person name="Marcolungo L."/>
            <person name="Rossato M."/>
            <person name="Girolomoni L."/>
            <person name="Cosentino E."/>
            <person name="Cuine S."/>
            <person name="Li-Beisson Y."/>
            <person name="Delledonne M."/>
            <person name="Ballottari M."/>
        </authorList>
    </citation>
    <scope>NUCLEOTIDE SEQUENCE</scope>
    <source>
        <strain evidence="3">211/11P</strain>
    </source>
</reference>
<dbReference type="InterPro" id="IPR023801">
    <property type="entry name" value="His_deacetylse_dom"/>
</dbReference>
<gene>
    <name evidence="3" type="ORF">D9Q98_007594</name>
</gene>
<reference evidence="3" key="2">
    <citation type="submission" date="2020-11" db="EMBL/GenBank/DDBJ databases">
        <authorList>
            <person name="Cecchin M."/>
            <person name="Marcolungo L."/>
            <person name="Rossato M."/>
            <person name="Girolomoni L."/>
            <person name="Cosentino E."/>
            <person name="Cuine S."/>
            <person name="Li-Beisson Y."/>
            <person name="Delledonne M."/>
            <person name="Ballottari M."/>
        </authorList>
    </citation>
    <scope>NUCLEOTIDE SEQUENCE</scope>
    <source>
        <strain evidence="3">211/11P</strain>
        <tissue evidence="3">Whole cell</tissue>
    </source>
</reference>
<protein>
    <recommendedName>
        <fullName evidence="2">Histone deacetylase domain-containing protein</fullName>
    </recommendedName>
</protein>
<comment type="caution">
    <text evidence="3">The sequence shown here is derived from an EMBL/GenBank/DDBJ whole genome shotgun (WGS) entry which is preliminary data.</text>
</comment>
<dbReference type="Pfam" id="PF00850">
    <property type="entry name" value="Hist_deacetyl"/>
    <property type="match status" value="1"/>
</dbReference>
<dbReference type="InterPro" id="IPR044150">
    <property type="entry name" value="HDAC_classIV"/>
</dbReference>
<evidence type="ECO:0000313" key="3">
    <source>
        <dbReference type="EMBL" id="KAI3428773.1"/>
    </source>
</evidence>
<dbReference type="InterPro" id="IPR023696">
    <property type="entry name" value="Ureohydrolase_dom_sf"/>
</dbReference>